<comment type="caution">
    <text evidence="1">The sequence shown here is derived from an EMBL/GenBank/DDBJ whole genome shotgun (WGS) entry which is preliminary data.</text>
</comment>
<organism evidence="1 2">
    <name type="scientific">Dryococelus australis</name>
    <dbReference type="NCBI Taxonomy" id="614101"/>
    <lineage>
        <taxon>Eukaryota</taxon>
        <taxon>Metazoa</taxon>
        <taxon>Ecdysozoa</taxon>
        <taxon>Arthropoda</taxon>
        <taxon>Hexapoda</taxon>
        <taxon>Insecta</taxon>
        <taxon>Pterygota</taxon>
        <taxon>Neoptera</taxon>
        <taxon>Polyneoptera</taxon>
        <taxon>Phasmatodea</taxon>
        <taxon>Verophasmatodea</taxon>
        <taxon>Anareolatae</taxon>
        <taxon>Phasmatidae</taxon>
        <taxon>Eurycanthinae</taxon>
        <taxon>Dryococelus</taxon>
    </lineage>
</organism>
<sequence>MKNRHPTVNFSRVEVVSARPDNLQHGDVSVQDCVDDVRLCEDSSPGTLSIPSTSQLANLNEKNQTDITNFVTINKPLPVKRTIQIDKKLVRMVVKGYHPFSS</sequence>
<dbReference type="EMBL" id="JARBHB010000011">
    <property type="protein sequence ID" value="KAJ8872968.1"/>
    <property type="molecule type" value="Genomic_DNA"/>
</dbReference>
<dbReference type="Proteomes" id="UP001159363">
    <property type="component" value="Chromosome 10"/>
</dbReference>
<evidence type="ECO:0000313" key="1">
    <source>
        <dbReference type="EMBL" id="KAJ8872968.1"/>
    </source>
</evidence>
<gene>
    <name evidence="1" type="ORF">PR048_026584</name>
</gene>
<reference evidence="1 2" key="1">
    <citation type="submission" date="2023-02" db="EMBL/GenBank/DDBJ databases">
        <title>LHISI_Scaffold_Assembly.</title>
        <authorList>
            <person name="Stuart O.P."/>
            <person name="Cleave R."/>
            <person name="Magrath M.J.L."/>
            <person name="Mikheyev A.S."/>
        </authorList>
    </citation>
    <scope>NUCLEOTIDE SEQUENCE [LARGE SCALE GENOMIC DNA]</scope>
    <source>
        <strain evidence="1">Daus_M_001</strain>
        <tissue evidence="1">Leg muscle</tissue>
    </source>
</reference>
<name>A0ABQ9GLS1_9NEOP</name>
<accession>A0ABQ9GLS1</accession>
<keyword evidence="2" id="KW-1185">Reference proteome</keyword>
<protein>
    <submittedName>
        <fullName evidence="1">Uncharacterized protein</fullName>
    </submittedName>
</protein>
<proteinExistence type="predicted"/>
<evidence type="ECO:0000313" key="2">
    <source>
        <dbReference type="Proteomes" id="UP001159363"/>
    </source>
</evidence>